<organism evidence="1 4">
    <name type="scientific">Elizabethkingia ursingii</name>
    <dbReference type="NCBI Taxonomy" id="1756150"/>
    <lineage>
        <taxon>Bacteria</taxon>
        <taxon>Pseudomonadati</taxon>
        <taxon>Bacteroidota</taxon>
        <taxon>Flavobacteriia</taxon>
        <taxon>Flavobacteriales</taxon>
        <taxon>Weeksellaceae</taxon>
        <taxon>Elizabethkingia</taxon>
    </lineage>
</organism>
<sequence length="257" mass="28189">MKKTIFLLALSMFFMGQGQEKNQDLADKLANPVASMISVPISSSLDIGVGPYKGSRMISNLQPVIPIRISNKWEVITRTILPFIDEKNIIGYGHSSFGLGDINFSAFFSPKDSKGLVWGLGPAIVLPTATERFLGARKWSTGPTVVFLKQKHGQTFGILGRQLWSFAGPNGREDVSELYLQPFYTYNFKSGAGLSTGMELTQDWKSGYFSGYLNFTGSMISTFGKQPVSFALGPRIPINSHAGGDWGLRVAITLIFK</sequence>
<evidence type="ECO:0000313" key="2">
    <source>
        <dbReference type="EMBL" id="OPB91627.1"/>
    </source>
</evidence>
<evidence type="ECO:0008006" key="5">
    <source>
        <dbReference type="Google" id="ProtNLM"/>
    </source>
</evidence>
<evidence type="ECO:0000313" key="1">
    <source>
        <dbReference type="EMBL" id="OPB78941.1"/>
    </source>
</evidence>
<evidence type="ECO:0000313" key="3">
    <source>
        <dbReference type="Proteomes" id="UP000190016"/>
    </source>
</evidence>
<keyword evidence="3" id="KW-1185">Reference proteome</keyword>
<reference evidence="1 4" key="1">
    <citation type="submission" date="2016-06" db="EMBL/GenBank/DDBJ databases">
        <authorList>
            <person name="Nicholson A.C."/>
        </authorList>
    </citation>
    <scope>NUCLEOTIDE SEQUENCE [LARGE SCALE GENOMIC DNA]</scope>
    <source>
        <strain evidence="1 4">G4123</strain>
    </source>
</reference>
<dbReference type="Proteomes" id="UP000190816">
    <property type="component" value="Unassembled WGS sequence"/>
</dbReference>
<dbReference type="RefSeq" id="WP_078404169.1">
    <property type="nucleotide sequence ID" value="NZ_CP016377.1"/>
</dbReference>
<dbReference type="EMBL" id="MBDS01000004">
    <property type="protein sequence ID" value="OPB91627.1"/>
    <property type="molecule type" value="Genomic_DNA"/>
</dbReference>
<reference evidence="2 3" key="2">
    <citation type="submission" date="2016-07" db="EMBL/GenBank/DDBJ databases">
        <title>Revisiting the Taxonomy of the Elizabethkingia Genus based on Whole-Genome Sequencing, Optical Mapping, and MALDI-TOF.</title>
        <authorList>
            <person name="Nicholson A.C."/>
        </authorList>
    </citation>
    <scope>NUCLEOTIDE SEQUENCE [LARGE SCALE GENOMIC DNA]</scope>
    <source>
        <strain evidence="2 3">C1558</strain>
    </source>
</reference>
<dbReference type="AlphaFoldDB" id="A0AAJ3NEF1"/>
<proteinExistence type="predicted"/>
<dbReference type="Proteomes" id="UP000190016">
    <property type="component" value="Unassembled WGS sequence"/>
</dbReference>
<dbReference type="KEGG" id="ego:BBD34_14685"/>
<gene>
    <name evidence="1" type="ORF">BAY32_18970</name>
    <name evidence="2" type="ORF">BB021_17090</name>
</gene>
<protein>
    <recommendedName>
        <fullName evidence="5">Transporter</fullName>
    </recommendedName>
</protein>
<evidence type="ECO:0000313" key="4">
    <source>
        <dbReference type="Proteomes" id="UP000190816"/>
    </source>
</evidence>
<accession>A0AAJ3NEF1</accession>
<comment type="caution">
    <text evidence="1">The sequence shown here is derived from an EMBL/GenBank/DDBJ whole genome shotgun (WGS) entry which is preliminary data.</text>
</comment>
<name>A0AAJ3NEF1_9FLAO</name>
<dbReference type="EMBL" id="MAIC01000007">
    <property type="protein sequence ID" value="OPB78941.1"/>
    <property type="molecule type" value="Genomic_DNA"/>
</dbReference>